<dbReference type="AlphaFoldDB" id="A0A1R1EUK0"/>
<name>A0A1R1EUK0_9BACL</name>
<protein>
    <recommendedName>
        <fullName evidence="3">Lipoprotein</fullName>
    </recommendedName>
</protein>
<evidence type="ECO:0008006" key="3">
    <source>
        <dbReference type="Google" id="ProtNLM"/>
    </source>
</evidence>
<dbReference type="Proteomes" id="UP000187172">
    <property type="component" value="Unassembled WGS sequence"/>
</dbReference>
<dbReference type="PROSITE" id="PS51257">
    <property type="entry name" value="PROKAR_LIPOPROTEIN"/>
    <property type="match status" value="1"/>
</dbReference>
<comment type="caution">
    <text evidence="1">The sequence shown here is derived from an EMBL/GenBank/DDBJ whole genome shotgun (WGS) entry which is preliminary data.</text>
</comment>
<gene>
    <name evidence="1" type="ORF">BK138_12665</name>
</gene>
<keyword evidence="2" id="KW-1185">Reference proteome</keyword>
<accession>A0A1R1EUK0</accession>
<dbReference type="EMBL" id="MRTP01000002">
    <property type="protein sequence ID" value="OMF55520.1"/>
    <property type="molecule type" value="Genomic_DNA"/>
</dbReference>
<proteinExistence type="predicted"/>
<evidence type="ECO:0000313" key="1">
    <source>
        <dbReference type="EMBL" id="OMF55520.1"/>
    </source>
</evidence>
<dbReference type="RefSeq" id="WP_076169914.1">
    <property type="nucleotide sequence ID" value="NZ_MRTP01000002.1"/>
</dbReference>
<reference evidence="1 2" key="1">
    <citation type="submission" date="2016-11" db="EMBL/GenBank/DDBJ databases">
        <title>Paenibacillus species isolates.</title>
        <authorList>
            <person name="Beno S.M."/>
        </authorList>
    </citation>
    <scope>NUCLEOTIDE SEQUENCE [LARGE SCALE GENOMIC DNA]</scope>
    <source>
        <strain evidence="1 2">FSL R5-0378</strain>
    </source>
</reference>
<sequence>MMKKMVLPALLLLGLCGGLTGCGMFQDSKSPEEWFSQTITGLAGIDSFSFSGLASVRAQDQGQVQNFAYTGRLTGHDQLTMESVIPTGEAVQTTGLQARGITGKTVKVTNFRRQDGGWVRLSSEANPEDNSPSLTRLNPLQQLDGIHGLPKSIKVESSAGRGTKVLRIELEGSSAKDFLAKQLESEMEGLRKQPGYTHAQSGQKQKLQTLWNQGDKQLRQMLNDAQVSTVYHLTINRKSGFPVRLTSESAIDYINLDGAQTRETMVNDVSFQP</sequence>
<evidence type="ECO:0000313" key="2">
    <source>
        <dbReference type="Proteomes" id="UP000187172"/>
    </source>
</evidence>
<dbReference type="STRING" id="297318.BK138_12665"/>
<organism evidence="1 2">
    <name type="scientific">Paenibacillus rhizosphaerae</name>
    <dbReference type="NCBI Taxonomy" id="297318"/>
    <lineage>
        <taxon>Bacteria</taxon>
        <taxon>Bacillati</taxon>
        <taxon>Bacillota</taxon>
        <taxon>Bacilli</taxon>
        <taxon>Bacillales</taxon>
        <taxon>Paenibacillaceae</taxon>
        <taxon>Paenibacillus</taxon>
    </lineage>
</organism>